<dbReference type="SMART" id="SM00355">
    <property type="entry name" value="ZnF_C2H2"/>
    <property type="match status" value="2"/>
</dbReference>
<dbReference type="GO" id="GO:0008270">
    <property type="term" value="F:zinc ion binding"/>
    <property type="evidence" value="ECO:0007669"/>
    <property type="project" value="UniProtKB-KW"/>
</dbReference>
<feature type="region of interest" description="Disordered" evidence="4">
    <location>
        <begin position="1250"/>
        <end position="1270"/>
    </location>
</feature>
<reference evidence="7 8" key="1">
    <citation type="journal article" date="2024" name="Insects">
        <title>An Improved Chromosome-Level Genome Assembly of the Firefly Pyrocoelia pectoralis.</title>
        <authorList>
            <person name="Fu X."/>
            <person name="Meyer-Rochow V.B."/>
            <person name="Ballantyne L."/>
            <person name="Zhu X."/>
        </authorList>
    </citation>
    <scope>NUCLEOTIDE SEQUENCE [LARGE SCALE GENOMIC DNA]</scope>
    <source>
        <strain evidence="7">XCY_ONT2</strain>
    </source>
</reference>
<dbReference type="Pfam" id="PF02257">
    <property type="entry name" value="RFX_DNA_binding"/>
    <property type="match status" value="1"/>
</dbReference>
<feature type="coiled-coil region" evidence="3">
    <location>
        <begin position="101"/>
        <end position="128"/>
    </location>
</feature>
<evidence type="ECO:0000313" key="7">
    <source>
        <dbReference type="EMBL" id="KAK5648312.1"/>
    </source>
</evidence>
<dbReference type="InterPro" id="IPR013087">
    <property type="entry name" value="Znf_C2H2_type"/>
</dbReference>
<comment type="caution">
    <text evidence="7">The sequence shown here is derived from an EMBL/GenBank/DDBJ whole genome shotgun (WGS) entry which is preliminary data.</text>
</comment>
<dbReference type="InterPro" id="IPR003150">
    <property type="entry name" value="DNA-bd_RFX"/>
</dbReference>
<dbReference type="Proteomes" id="UP001329430">
    <property type="component" value="Chromosome 2"/>
</dbReference>
<evidence type="ECO:0000259" key="6">
    <source>
        <dbReference type="PROSITE" id="PS51526"/>
    </source>
</evidence>
<accession>A0AAN7VHP8</accession>
<feature type="domain" description="C2H2-type" evidence="5">
    <location>
        <begin position="1119"/>
        <end position="1146"/>
    </location>
</feature>
<dbReference type="GO" id="GO:0000981">
    <property type="term" value="F:DNA-binding transcription factor activity, RNA polymerase II-specific"/>
    <property type="evidence" value="ECO:0007669"/>
    <property type="project" value="TreeGrafter"/>
</dbReference>
<dbReference type="InterPro" id="IPR036390">
    <property type="entry name" value="WH_DNA-bd_sf"/>
</dbReference>
<evidence type="ECO:0000259" key="5">
    <source>
        <dbReference type="PROSITE" id="PS50157"/>
    </source>
</evidence>
<evidence type="ECO:0000313" key="8">
    <source>
        <dbReference type="Proteomes" id="UP001329430"/>
    </source>
</evidence>
<evidence type="ECO:0000256" key="1">
    <source>
        <dbReference type="ARBA" id="ARBA00023125"/>
    </source>
</evidence>
<feature type="compositionally biased region" description="Polar residues" evidence="4">
    <location>
        <begin position="1040"/>
        <end position="1066"/>
    </location>
</feature>
<dbReference type="InterPro" id="IPR036388">
    <property type="entry name" value="WH-like_DNA-bd_sf"/>
</dbReference>
<keyword evidence="2" id="KW-0862">Zinc</keyword>
<gene>
    <name evidence="7" type="ORF">RI129_003204</name>
</gene>
<dbReference type="SUPFAM" id="SSF46785">
    <property type="entry name" value="Winged helix' DNA-binding domain"/>
    <property type="match status" value="1"/>
</dbReference>
<keyword evidence="1" id="KW-0238">DNA-binding</keyword>
<dbReference type="PANTHER" id="PTHR12619:SF21">
    <property type="entry name" value="RFX-TYPE WINGED-HELIX DOMAIN-CONTAINING PROTEIN"/>
    <property type="match status" value="1"/>
</dbReference>
<keyword evidence="2" id="KW-0479">Metal-binding</keyword>
<dbReference type="PROSITE" id="PS00028">
    <property type="entry name" value="ZINC_FINGER_C2H2_1"/>
    <property type="match status" value="1"/>
</dbReference>
<feature type="domain" description="RFX-type winged-helix" evidence="6">
    <location>
        <begin position="553"/>
        <end position="628"/>
    </location>
</feature>
<feature type="region of interest" description="Disordered" evidence="4">
    <location>
        <begin position="1030"/>
        <end position="1079"/>
    </location>
</feature>
<keyword evidence="3" id="KW-0175">Coiled coil</keyword>
<dbReference type="PROSITE" id="PS50157">
    <property type="entry name" value="ZINC_FINGER_C2H2_2"/>
    <property type="match status" value="1"/>
</dbReference>
<organism evidence="7 8">
    <name type="scientific">Pyrocoelia pectoralis</name>
    <dbReference type="NCBI Taxonomy" id="417401"/>
    <lineage>
        <taxon>Eukaryota</taxon>
        <taxon>Metazoa</taxon>
        <taxon>Ecdysozoa</taxon>
        <taxon>Arthropoda</taxon>
        <taxon>Hexapoda</taxon>
        <taxon>Insecta</taxon>
        <taxon>Pterygota</taxon>
        <taxon>Neoptera</taxon>
        <taxon>Endopterygota</taxon>
        <taxon>Coleoptera</taxon>
        <taxon>Polyphaga</taxon>
        <taxon>Elateriformia</taxon>
        <taxon>Elateroidea</taxon>
        <taxon>Lampyridae</taxon>
        <taxon>Lampyrinae</taxon>
        <taxon>Pyrocoelia</taxon>
    </lineage>
</organism>
<feature type="compositionally biased region" description="Low complexity" evidence="4">
    <location>
        <begin position="1258"/>
        <end position="1269"/>
    </location>
</feature>
<proteinExistence type="predicted"/>
<dbReference type="InterPro" id="IPR039779">
    <property type="entry name" value="RFX-like"/>
</dbReference>
<evidence type="ECO:0000256" key="3">
    <source>
        <dbReference type="SAM" id="Coils"/>
    </source>
</evidence>
<protein>
    <recommendedName>
        <fullName evidence="9">RFX-type winged-helix domain-containing protein</fullName>
    </recommendedName>
</protein>
<name>A0AAN7VHP8_9COLE</name>
<evidence type="ECO:0008006" key="9">
    <source>
        <dbReference type="Google" id="ProtNLM"/>
    </source>
</evidence>
<dbReference type="EMBL" id="JAVRBK010000002">
    <property type="protein sequence ID" value="KAK5648312.1"/>
    <property type="molecule type" value="Genomic_DNA"/>
</dbReference>
<evidence type="ECO:0000256" key="4">
    <source>
        <dbReference type="SAM" id="MobiDB-lite"/>
    </source>
</evidence>
<evidence type="ECO:0000256" key="2">
    <source>
        <dbReference type="PROSITE-ProRule" id="PRU00042"/>
    </source>
</evidence>
<keyword evidence="8" id="KW-1185">Reference proteome</keyword>
<dbReference type="Gene3D" id="1.10.10.10">
    <property type="entry name" value="Winged helix-like DNA-binding domain superfamily/Winged helix DNA-binding domain"/>
    <property type="match status" value="1"/>
</dbReference>
<keyword evidence="2" id="KW-0863">Zinc-finger</keyword>
<dbReference type="PROSITE" id="PS51526">
    <property type="entry name" value="RFX_DBD"/>
    <property type="match status" value="1"/>
</dbReference>
<sequence length="1501" mass="169838">MIMNNENCDKAEWTEKDDNIKIISEFEEVQTNELEIQKSNNLELPEINKHLPEESTEINNADSSKLEENTSVENGVIEEAKKDLLDSIVDEFNDVIKDSMETDLQNDLKEIEKQVESAIQELERNECANISMEVDLNSPKACSVVNGDEVKSNELDVFKQLQLHSDDMQRNDLVSLPGLLNCDEEDIRTSEPTQLTNGDQFSSLRNNDETISQSNIDEDISDCIIDDKTNENDQPAENCTTEEPSIGLAVTLQEISNSVSQITEKNTTVTSILEATLTMGKKNETTRNIVNGILNIPPDVSSNLEDTSKNILIEPGDDEIDLFTPMITVDEMPPNTKQEPIDSELDANKNDVGVNKSPQINSNSIQKSGTVTSLPIQDLIVREFCLQQDSLCNLVSASIESTLNMDSVEKGDQDESFVQHLLLAEPGITSFIAIEDIFKQVKQFTSTEYLLLYAKIQLKCFEFDPSLFKTVVDIKRKSKINLHKTENGKVQQIAKKCLSNESLEKVEKIMEVISTISPSECLFLHNALPKAYKAIKDVLQKTTICCRPIVSQTVMWLKTHYEEAPTVLISKPDVFRNYNMFCAKNAIKPCGVPDFGKMIKRTFINIFHRRQVIRGKTQYFYCGLKPCYKLPVPKPPKLSDKTSVVNESYSCSKCCTIYAYMHNLKFRMKPSKAYVNLPGNEAPSKKVNRTVNKENGKSKGAVINGKPVVVHDPLELLSLSMNDNSNSQPSLTDHTYVQVKSVQNVAVKRTVKKATVKEYKNTKLLGKSRSRGRVIKVKYKQYRHPSVKNIMDTYKDITLSHDLFKINMNPVVRLENQELHNWCGEKIKNFIDQLSNLSIVKVSDNLKLKIKYRCCNTSTKVSQLFGDKLKDLKKELENIKITCDNRTDNYSITYFLSPSQLPLISETNNKNNLCPVSKRLGFESNSNQNDRQGRIKTHYFPSIRNKHHSVDNLFKKIDSLTFPEEIINTDIDPVIVLNSQEVIDWYAAQLKTFEEPVDAENEEMEVFVDDNAPITPRESRAKMMNFCESDSCDSADVPPSENNQGEDPTLDNSGENKCADDSTQQDNEQRPPDPECEGPLRKKVFHLSDIINDSENRVSIDAPECDPKLSDSELCKSELRCFFCSQDFKTPKELSNHREIHLRCRTCKRRMPSEDAMRVHLIKHCFMNNALCAPNLILSRVDQPEPIETYPLNLPIIPSHMPNILSKKKVFRRKSINSSNYPTSVLNFNNVNHNIDQLVLPIVPNSLVNDNHNRKARSSQLSAKSQKSSNHLRFARPVTAEVSHFQITANNFKDIPDGQTLQQSTSQLKSTISNNFNRIFLLSNNNSPSQHESPNIVYGLYLNNRTDQSTPICLNNYSRIGSDCALNTNPSCSIAESTNFMQIVETPNTGLPPYDASIITETSVAPFEQHQDHSYYQQQPVFTINNEVSNLNNGLLNGVSQENMHSNSLFEMSYLNNINTDTRPCSEPLLSATPKIENTNPLPPPVPGPFRIRVKDIRELS</sequence>
<dbReference type="GO" id="GO:0000978">
    <property type="term" value="F:RNA polymerase II cis-regulatory region sequence-specific DNA binding"/>
    <property type="evidence" value="ECO:0007669"/>
    <property type="project" value="TreeGrafter"/>
</dbReference>
<dbReference type="PANTHER" id="PTHR12619">
    <property type="entry name" value="RFX TRANSCRIPTION FACTOR FAMILY"/>
    <property type="match status" value="1"/>
</dbReference>